<dbReference type="InterPro" id="IPR027417">
    <property type="entry name" value="P-loop_NTPase"/>
</dbReference>
<proteinExistence type="predicted"/>
<feature type="region of interest" description="Disordered" evidence="1">
    <location>
        <begin position="645"/>
        <end position="664"/>
    </location>
</feature>
<name>A0A365H146_9ACTN</name>
<feature type="compositionally biased region" description="Pro residues" evidence="1">
    <location>
        <begin position="654"/>
        <end position="664"/>
    </location>
</feature>
<evidence type="ECO:0000256" key="1">
    <source>
        <dbReference type="SAM" id="MobiDB-lite"/>
    </source>
</evidence>
<dbReference type="SMART" id="SM00382">
    <property type="entry name" value="AAA"/>
    <property type="match status" value="1"/>
</dbReference>
<dbReference type="GO" id="GO:0016887">
    <property type="term" value="F:ATP hydrolysis activity"/>
    <property type="evidence" value="ECO:0007669"/>
    <property type="project" value="InterPro"/>
</dbReference>
<accession>A0A365H146</accession>
<dbReference type="Pfam" id="PF13401">
    <property type="entry name" value="AAA_22"/>
    <property type="match status" value="1"/>
</dbReference>
<evidence type="ECO:0000313" key="3">
    <source>
        <dbReference type="EMBL" id="RAY12814.1"/>
    </source>
</evidence>
<reference evidence="3 4" key="1">
    <citation type="submission" date="2018-06" db="EMBL/GenBank/DDBJ databases">
        <title>Actinomadura craniellae sp. nov. isolated from marine sponge Craniella sp.</title>
        <authorList>
            <person name="Li L."/>
            <person name="Xu Q.H."/>
            <person name="Lin H.W."/>
            <person name="Lu Y.H."/>
        </authorList>
    </citation>
    <scope>NUCLEOTIDE SEQUENCE [LARGE SCALE GENOMIC DNA]</scope>
    <source>
        <strain evidence="3 4">LHW63021</strain>
    </source>
</reference>
<dbReference type="InterPro" id="IPR003593">
    <property type="entry name" value="AAA+_ATPase"/>
</dbReference>
<organism evidence="3 4">
    <name type="scientific">Actinomadura craniellae</name>
    <dbReference type="NCBI Taxonomy" id="2231787"/>
    <lineage>
        <taxon>Bacteria</taxon>
        <taxon>Bacillati</taxon>
        <taxon>Actinomycetota</taxon>
        <taxon>Actinomycetes</taxon>
        <taxon>Streptosporangiales</taxon>
        <taxon>Thermomonosporaceae</taxon>
        <taxon>Actinomadura</taxon>
    </lineage>
</organism>
<dbReference type="Proteomes" id="UP000251891">
    <property type="component" value="Unassembled WGS sequence"/>
</dbReference>
<feature type="region of interest" description="Disordered" evidence="1">
    <location>
        <begin position="471"/>
        <end position="493"/>
    </location>
</feature>
<dbReference type="AlphaFoldDB" id="A0A365H146"/>
<gene>
    <name evidence="3" type="ORF">DPM19_22610</name>
</gene>
<evidence type="ECO:0000259" key="2">
    <source>
        <dbReference type="SMART" id="SM00382"/>
    </source>
</evidence>
<sequence length="810" mass="83852">MWVGGDVHGPVVVGDRNITVTGDRSVVTVVEAGRRPEPRLRGDATLLPRRPEGMFGRTQQLGVLAEVVSRGGSVQVHGEAGVGKSTLLREAAHTLSGQGRTVVYVPTTGRDAEDVLQEVFEACYDTGGYRPGRTELRRLLAAVEVCLLVDDLEFPAGELELVMNTVAAATVVFTAREPSPWSEGQAFQLAGFARDDAFALLERGLNRPLYARELPAAQALWEATRGVPLRLVRAAALAGRPGGTGELPKPAELDSLLPAIVETLDPAERDVAAVLALAGANGVDGRALVALVPDGLAAACRRLAAFGVSVPTERGHRLAPDTGPELADALRPAPAELAALADRLRAWFAEPDREPADITEHAGLVAGLADALVAADRARDAVALTRAAAPRAALALRMAAWGRILDRGKAAAERAGDRRGLAYFTHELAVRDLVTGRRVAAAAGMAAAVALWRELGDHDQADLTEQTQQALDPGLTAPDPVTADPGAAAPDTASMMSPPGTGGVEHAGIAGAGKAGLGLTGKLVLGGGLVAVAAGGTAFGLRTAGADTVPVHLRVDTGVISVQMPGEPEGRCVRAPSRTNCTTVIKPAKGKRGPVAVQPDGPLPTGVRFVYYGCDQGPAAASCTVRADREKTVCITTTSPRDASARQECARRTPPGPNARPAPPTGVPLEVIVAAGWAAGVSIDVPGQPYCPNTPARGAVVFSCRFVVPAGTTARLTARRRDRHPTLADHLQDTGSVRLALIGCDDISNPLETPAVATCTVTVRTGRVLCLEETGMRNICSAVAAGQWPKLPATPPPGFTPGPYSSPPPG</sequence>
<dbReference type="SUPFAM" id="SSF52540">
    <property type="entry name" value="P-loop containing nucleoside triphosphate hydrolases"/>
    <property type="match status" value="1"/>
</dbReference>
<comment type="caution">
    <text evidence="3">The sequence shown here is derived from an EMBL/GenBank/DDBJ whole genome shotgun (WGS) entry which is preliminary data.</text>
</comment>
<dbReference type="Gene3D" id="3.40.50.300">
    <property type="entry name" value="P-loop containing nucleotide triphosphate hydrolases"/>
    <property type="match status" value="1"/>
</dbReference>
<feature type="compositionally biased region" description="Low complexity" evidence="1">
    <location>
        <begin position="476"/>
        <end position="493"/>
    </location>
</feature>
<evidence type="ECO:0000313" key="4">
    <source>
        <dbReference type="Proteomes" id="UP000251891"/>
    </source>
</evidence>
<dbReference type="InterPro" id="IPR049945">
    <property type="entry name" value="AAA_22"/>
</dbReference>
<keyword evidence="4" id="KW-1185">Reference proteome</keyword>
<protein>
    <recommendedName>
        <fullName evidence="2">AAA+ ATPase domain-containing protein</fullName>
    </recommendedName>
</protein>
<dbReference type="EMBL" id="QLYX01000011">
    <property type="protein sequence ID" value="RAY12814.1"/>
    <property type="molecule type" value="Genomic_DNA"/>
</dbReference>
<feature type="domain" description="AAA+ ATPase" evidence="2">
    <location>
        <begin position="70"/>
        <end position="205"/>
    </location>
</feature>